<keyword evidence="6" id="KW-1185">Reference proteome</keyword>
<keyword evidence="3" id="KW-0804">Transcription</keyword>
<name>A0ABT5FJ32_9GAMM</name>
<dbReference type="Gene3D" id="1.10.10.60">
    <property type="entry name" value="Homeodomain-like"/>
    <property type="match status" value="1"/>
</dbReference>
<dbReference type="InterPro" id="IPR009057">
    <property type="entry name" value="Homeodomain-like_sf"/>
</dbReference>
<protein>
    <submittedName>
        <fullName evidence="5">Helix-turn-helix domain-containing protein</fullName>
    </submittedName>
</protein>
<feature type="domain" description="HTH araC/xylS-type" evidence="4">
    <location>
        <begin position="1"/>
        <end position="45"/>
    </location>
</feature>
<gene>
    <name evidence="5" type="ORF">PN838_23805</name>
</gene>
<reference evidence="5 6" key="1">
    <citation type="submission" date="2023-01" db="EMBL/GenBank/DDBJ databases">
        <title>Psychrosphaera sp. nov., isolated from marine algae.</title>
        <authorList>
            <person name="Bayburt H."/>
            <person name="Choi B.J."/>
            <person name="Kim J.M."/>
            <person name="Choi D.G."/>
            <person name="Jeon C.O."/>
        </authorList>
    </citation>
    <scope>NUCLEOTIDE SEQUENCE [LARGE SCALE GENOMIC DNA]</scope>
    <source>
        <strain evidence="5 6">G1-22</strain>
    </source>
</reference>
<dbReference type="RefSeq" id="WP_272182240.1">
    <property type="nucleotide sequence ID" value="NZ_JAQOMS010000002.1"/>
</dbReference>
<organism evidence="5 6">
    <name type="scientific">Psychrosphaera algicola</name>
    <dbReference type="NCBI Taxonomy" id="3023714"/>
    <lineage>
        <taxon>Bacteria</taxon>
        <taxon>Pseudomonadati</taxon>
        <taxon>Pseudomonadota</taxon>
        <taxon>Gammaproteobacteria</taxon>
        <taxon>Alteromonadales</taxon>
        <taxon>Pseudoalteromonadaceae</taxon>
        <taxon>Psychrosphaera</taxon>
    </lineage>
</organism>
<evidence type="ECO:0000256" key="3">
    <source>
        <dbReference type="ARBA" id="ARBA00023163"/>
    </source>
</evidence>
<dbReference type="Pfam" id="PF12833">
    <property type="entry name" value="HTH_18"/>
    <property type="match status" value="1"/>
</dbReference>
<accession>A0ABT5FJ32</accession>
<comment type="caution">
    <text evidence="5">The sequence shown here is derived from an EMBL/GenBank/DDBJ whole genome shotgun (WGS) entry which is preliminary data.</text>
</comment>
<keyword evidence="2" id="KW-0238">DNA-binding</keyword>
<evidence type="ECO:0000256" key="2">
    <source>
        <dbReference type="ARBA" id="ARBA00023125"/>
    </source>
</evidence>
<dbReference type="PROSITE" id="PS01124">
    <property type="entry name" value="HTH_ARAC_FAMILY_2"/>
    <property type="match status" value="1"/>
</dbReference>
<dbReference type="InterPro" id="IPR020449">
    <property type="entry name" value="Tscrpt_reg_AraC-type_HTH"/>
</dbReference>
<sequence>MLSDPTHKKDTITDIYLAVGFNSKSVFYTFFKKFEDVTPSQFRKSALEVGR</sequence>
<keyword evidence="1" id="KW-0805">Transcription regulation</keyword>
<dbReference type="PRINTS" id="PR00032">
    <property type="entry name" value="HTHARAC"/>
</dbReference>
<evidence type="ECO:0000313" key="6">
    <source>
        <dbReference type="Proteomes" id="UP001528411"/>
    </source>
</evidence>
<dbReference type="SUPFAM" id="SSF46689">
    <property type="entry name" value="Homeodomain-like"/>
    <property type="match status" value="1"/>
</dbReference>
<evidence type="ECO:0000313" key="5">
    <source>
        <dbReference type="EMBL" id="MDC2891214.1"/>
    </source>
</evidence>
<dbReference type="EMBL" id="JAQOMS010000002">
    <property type="protein sequence ID" value="MDC2891214.1"/>
    <property type="molecule type" value="Genomic_DNA"/>
</dbReference>
<evidence type="ECO:0000256" key="1">
    <source>
        <dbReference type="ARBA" id="ARBA00023015"/>
    </source>
</evidence>
<evidence type="ECO:0000259" key="4">
    <source>
        <dbReference type="PROSITE" id="PS01124"/>
    </source>
</evidence>
<dbReference type="InterPro" id="IPR018060">
    <property type="entry name" value="HTH_AraC"/>
</dbReference>
<proteinExistence type="predicted"/>
<dbReference type="Proteomes" id="UP001528411">
    <property type="component" value="Unassembled WGS sequence"/>
</dbReference>